<evidence type="ECO:0000256" key="1">
    <source>
        <dbReference type="SAM" id="MobiDB-lite"/>
    </source>
</evidence>
<accession>A0A4Y2F4C1</accession>
<reference evidence="2 3" key="1">
    <citation type="journal article" date="2019" name="Sci. Rep.">
        <title>Orb-weaving spider Araneus ventricosus genome elucidates the spidroin gene catalogue.</title>
        <authorList>
            <person name="Kono N."/>
            <person name="Nakamura H."/>
            <person name="Ohtoshi R."/>
            <person name="Moran D.A.P."/>
            <person name="Shinohara A."/>
            <person name="Yoshida Y."/>
            <person name="Fujiwara M."/>
            <person name="Mori M."/>
            <person name="Tomita M."/>
            <person name="Arakawa K."/>
        </authorList>
    </citation>
    <scope>NUCLEOTIDE SEQUENCE [LARGE SCALE GENOMIC DNA]</scope>
</reference>
<keyword evidence="3" id="KW-1185">Reference proteome</keyword>
<feature type="compositionally biased region" description="Basic and acidic residues" evidence="1">
    <location>
        <begin position="82"/>
        <end position="92"/>
    </location>
</feature>
<dbReference type="EMBL" id="BGPR01000777">
    <property type="protein sequence ID" value="GBM35156.1"/>
    <property type="molecule type" value="Genomic_DNA"/>
</dbReference>
<comment type="caution">
    <text evidence="2">The sequence shown here is derived from an EMBL/GenBank/DDBJ whole genome shotgun (WGS) entry which is preliminary data.</text>
</comment>
<dbReference type="Proteomes" id="UP000499080">
    <property type="component" value="Unassembled WGS sequence"/>
</dbReference>
<proteinExistence type="predicted"/>
<gene>
    <name evidence="2" type="ORF">AVEN_140755_1</name>
</gene>
<evidence type="ECO:0000313" key="3">
    <source>
        <dbReference type="Proteomes" id="UP000499080"/>
    </source>
</evidence>
<sequence>MLIGEFISWVTNMNFDPIESHLITSQMKRFFYILNKGRPRPGAPHSQDKRLYLDCMYIDFSTVFQIPVRPRWPSGKARLRGRRDPVPRHDFTEDPPCMRPAAR</sequence>
<evidence type="ECO:0000313" key="2">
    <source>
        <dbReference type="EMBL" id="GBM35156.1"/>
    </source>
</evidence>
<feature type="region of interest" description="Disordered" evidence="1">
    <location>
        <begin position="74"/>
        <end position="103"/>
    </location>
</feature>
<protein>
    <submittedName>
        <fullName evidence="2">Uncharacterized protein</fullName>
    </submittedName>
</protein>
<name>A0A4Y2F4C1_ARAVE</name>
<organism evidence="2 3">
    <name type="scientific">Araneus ventricosus</name>
    <name type="common">Orbweaver spider</name>
    <name type="synonym">Epeira ventricosa</name>
    <dbReference type="NCBI Taxonomy" id="182803"/>
    <lineage>
        <taxon>Eukaryota</taxon>
        <taxon>Metazoa</taxon>
        <taxon>Ecdysozoa</taxon>
        <taxon>Arthropoda</taxon>
        <taxon>Chelicerata</taxon>
        <taxon>Arachnida</taxon>
        <taxon>Araneae</taxon>
        <taxon>Araneomorphae</taxon>
        <taxon>Entelegynae</taxon>
        <taxon>Araneoidea</taxon>
        <taxon>Araneidae</taxon>
        <taxon>Araneus</taxon>
    </lineage>
</organism>
<dbReference type="AlphaFoldDB" id="A0A4Y2F4C1"/>